<sequence>MTRQRTASAAWREARFRQLHGYVSQLVACLIAKALEEQSGDIAVPGLPLLTRRGWIPRRPLPLDQVQLNYSAPRADTFAAAKRLLAPYWPAVEGMRVPTYSAAVHRFAKPPMFFNAPSFRLLSLDPTASDRAGRSTALQFTMGSYYDWIDTGEALGFEAAKRYAESGGASIVGPCRESLRGPFDFAGRCATPGINTLTIRASRRSSVFYLHRRTSVATARGTVHVVPAGEFQPSGGDTEGHAVGGADLDVRSTIIREYMEEILGRPDVTNPMEHVTPVDFMSDPDYAAVESALRGGGAQCHYLGTGLYPLTWKPEILMVCVFEERLFDRVFAEMHRSVDEGDIEGPGGRLLDEDDRLPGTIHFLFGPRKRPYQGLPFDEETVEGYANDPTTLPAARACLKLAWQHRGHLNIPTARP</sequence>
<proteinExistence type="predicted"/>
<evidence type="ECO:0000313" key="1">
    <source>
        <dbReference type="EMBL" id="MFD0283390.1"/>
    </source>
</evidence>
<dbReference type="Proteomes" id="UP001596957">
    <property type="component" value="Unassembled WGS sequence"/>
</dbReference>
<organism evidence="1 2">
    <name type="scientific">Streptomyces lutosisoli</name>
    <dbReference type="NCBI Taxonomy" id="2665721"/>
    <lineage>
        <taxon>Bacteria</taxon>
        <taxon>Bacillati</taxon>
        <taxon>Actinomycetota</taxon>
        <taxon>Actinomycetes</taxon>
        <taxon>Kitasatosporales</taxon>
        <taxon>Streptomycetaceae</taxon>
        <taxon>Streptomyces</taxon>
    </lineage>
</organism>
<accession>A0ABW2VFW9</accession>
<name>A0ABW2VFW9_9ACTN</name>
<gene>
    <name evidence="1" type="ORF">ACFQZP_17250</name>
</gene>
<comment type="caution">
    <text evidence="1">The sequence shown here is derived from an EMBL/GenBank/DDBJ whole genome shotgun (WGS) entry which is preliminary data.</text>
</comment>
<reference evidence="2" key="1">
    <citation type="journal article" date="2019" name="Int. J. Syst. Evol. Microbiol.">
        <title>The Global Catalogue of Microorganisms (GCM) 10K type strain sequencing project: providing services to taxonomists for standard genome sequencing and annotation.</title>
        <authorList>
            <consortium name="The Broad Institute Genomics Platform"/>
            <consortium name="The Broad Institute Genome Sequencing Center for Infectious Disease"/>
            <person name="Wu L."/>
            <person name="Ma J."/>
        </authorList>
    </citation>
    <scope>NUCLEOTIDE SEQUENCE [LARGE SCALE GENOMIC DNA]</scope>
    <source>
        <strain evidence="2">CGMCC 4.7198</strain>
    </source>
</reference>
<protein>
    <recommendedName>
        <fullName evidence="3">Nudix hydrolase domain-containing protein</fullName>
    </recommendedName>
</protein>
<dbReference type="EMBL" id="JBHTEC010000001">
    <property type="protein sequence ID" value="MFD0283390.1"/>
    <property type="molecule type" value="Genomic_DNA"/>
</dbReference>
<dbReference type="RefSeq" id="WP_381264489.1">
    <property type="nucleotide sequence ID" value="NZ_JBHTBI010000104.1"/>
</dbReference>
<evidence type="ECO:0000313" key="2">
    <source>
        <dbReference type="Proteomes" id="UP001596957"/>
    </source>
</evidence>
<keyword evidence="2" id="KW-1185">Reference proteome</keyword>
<evidence type="ECO:0008006" key="3">
    <source>
        <dbReference type="Google" id="ProtNLM"/>
    </source>
</evidence>